<evidence type="ECO:0000259" key="3">
    <source>
        <dbReference type="PROSITE" id="PS51462"/>
    </source>
</evidence>
<dbReference type="CDD" id="cd04665">
    <property type="entry name" value="NUDIX_RppH"/>
    <property type="match status" value="1"/>
</dbReference>
<evidence type="ECO:0000256" key="2">
    <source>
        <dbReference type="ARBA" id="ARBA00022801"/>
    </source>
</evidence>
<dbReference type="EMBL" id="JACEGA010000001">
    <property type="protein sequence ID" value="MBB2184592.1"/>
    <property type="molecule type" value="Genomic_DNA"/>
</dbReference>
<dbReference type="Pfam" id="PF00293">
    <property type="entry name" value="NUDIX"/>
    <property type="match status" value="1"/>
</dbReference>
<sequence>MLKVNFYNDIEDSQLKFAVIVSKHQGKWVLCKHKNRNTYECPGGRREQGEAIWATARRELYEETGARDYAIQQICIYSVCGNDGAIENNTESYGMLYYSDIKEFDKLPDFEIEKVEFFDQLPDNWTYPEIQPVLLQRVEAYLQHR</sequence>
<dbReference type="GO" id="GO:0016787">
    <property type="term" value="F:hydrolase activity"/>
    <property type="evidence" value="ECO:0007669"/>
    <property type="project" value="UniProtKB-KW"/>
</dbReference>
<feature type="domain" description="Nudix hydrolase" evidence="3">
    <location>
        <begin position="12"/>
        <end position="145"/>
    </location>
</feature>
<dbReference type="InterPro" id="IPR015797">
    <property type="entry name" value="NUDIX_hydrolase-like_dom_sf"/>
</dbReference>
<dbReference type="InterPro" id="IPR000086">
    <property type="entry name" value="NUDIX_hydrolase_dom"/>
</dbReference>
<organism evidence="4 5">
    <name type="scientific">Variimorphobacter saccharofermentans</name>
    <dbReference type="NCBI Taxonomy" id="2755051"/>
    <lineage>
        <taxon>Bacteria</taxon>
        <taxon>Bacillati</taxon>
        <taxon>Bacillota</taxon>
        <taxon>Clostridia</taxon>
        <taxon>Lachnospirales</taxon>
        <taxon>Lachnospiraceae</taxon>
        <taxon>Variimorphobacter</taxon>
    </lineage>
</organism>
<reference evidence="4 5" key="1">
    <citation type="submission" date="2020-07" db="EMBL/GenBank/DDBJ databases">
        <title>Characterization and genome sequencing of isolate MD1, a novel member within the family Lachnospiraceae.</title>
        <authorList>
            <person name="Rettenmaier R."/>
            <person name="Di Bello L."/>
            <person name="Zinser C."/>
            <person name="Scheitz K."/>
            <person name="Liebl W."/>
            <person name="Zverlov V."/>
        </authorList>
    </citation>
    <scope>NUCLEOTIDE SEQUENCE [LARGE SCALE GENOMIC DNA]</scope>
    <source>
        <strain evidence="4 5">MD1</strain>
    </source>
</reference>
<dbReference type="SUPFAM" id="SSF55811">
    <property type="entry name" value="Nudix"/>
    <property type="match status" value="1"/>
</dbReference>
<protein>
    <submittedName>
        <fullName evidence="4">NUDIX domain-containing protein</fullName>
    </submittedName>
</protein>
<keyword evidence="5" id="KW-1185">Reference proteome</keyword>
<dbReference type="InterPro" id="IPR020084">
    <property type="entry name" value="NUDIX_hydrolase_CS"/>
</dbReference>
<accession>A0A839K5X9</accession>
<dbReference type="Gene3D" id="3.90.79.10">
    <property type="entry name" value="Nucleoside Triphosphate Pyrophosphohydrolase"/>
    <property type="match status" value="1"/>
</dbReference>
<dbReference type="PANTHER" id="PTHR43046:SF14">
    <property type="entry name" value="MUTT_NUDIX FAMILY PROTEIN"/>
    <property type="match status" value="1"/>
</dbReference>
<evidence type="ECO:0000256" key="1">
    <source>
        <dbReference type="ARBA" id="ARBA00001946"/>
    </source>
</evidence>
<name>A0A839K5X9_9FIRM</name>
<dbReference type="PROSITE" id="PS51462">
    <property type="entry name" value="NUDIX"/>
    <property type="match status" value="1"/>
</dbReference>
<dbReference type="PROSITE" id="PS00893">
    <property type="entry name" value="NUDIX_BOX"/>
    <property type="match status" value="1"/>
</dbReference>
<gene>
    <name evidence="4" type="ORF">H0486_17075</name>
</gene>
<dbReference type="PANTHER" id="PTHR43046">
    <property type="entry name" value="GDP-MANNOSE MANNOSYL HYDROLASE"/>
    <property type="match status" value="1"/>
</dbReference>
<dbReference type="Proteomes" id="UP000574276">
    <property type="component" value="Unassembled WGS sequence"/>
</dbReference>
<dbReference type="InterPro" id="IPR014078">
    <property type="entry name" value="Nudix_YtkD"/>
</dbReference>
<keyword evidence="2" id="KW-0378">Hydrolase</keyword>
<dbReference type="RefSeq" id="WP_228354152.1">
    <property type="nucleotide sequence ID" value="NZ_JACEGA010000001.1"/>
</dbReference>
<proteinExistence type="predicted"/>
<evidence type="ECO:0000313" key="4">
    <source>
        <dbReference type="EMBL" id="MBB2184592.1"/>
    </source>
</evidence>
<comment type="caution">
    <text evidence="4">The sequence shown here is derived from an EMBL/GenBank/DDBJ whole genome shotgun (WGS) entry which is preliminary data.</text>
</comment>
<dbReference type="AlphaFoldDB" id="A0A839K5X9"/>
<evidence type="ECO:0000313" key="5">
    <source>
        <dbReference type="Proteomes" id="UP000574276"/>
    </source>
</evidence>
<comment type="cofactor">
    <cofactor evidence="1">
        <name>Mg(2+)</name>
        <dbReference type="ChEBI" id="CHEBI:18420"/>
    </cofactor>
</comment>